<dbReference type="AlphaFoldDB" id="A0A934RUH3"/>
<feature type="transmembrane region" description="Helical" evidence="1">
    <location>
        <begin position="6"/>
        <end position="31"/>
    </location>
</feature>
<dbReference type="Proteomes" id="UP000617628">
    <property type="component" value="Unassembled WGS sequence"/>
</dbReference>
<dbReference type="RefSeq" id="WP_200355299.1">
    <property type="nucleotide sequence ID" value="NZ_JAENIL010000014.1"/>
</dbReference>
<evidence type="ECO:0000256" key="1">
    <source>
        <dbReference type="SAM" id="Phobius"/>
    </source>
</evidence>
<feature type="transmembrane region" description="Helical" evidence="1">
    <location>
        <begin position="43"/>
        <end position="62"/>
    </location>
</feature>
<organism evidence="2 3">
    <name type="scientific">Pelagicoccus mobilis</name>
    <dbReference type="NCBI Taxonomy" id="415221"/>
    <lineage>
        <taxon>Bacteria</taxon>
        <taxon>Pseudomonadati</taxon>
        <taxon>Verrucomicrobiota</taxon>
        <taxon>Opitutia</taxon>
        <taxon>Puniceicoccales</taxon>
        <taxon>Pelagicoccaceae</taxon>
        <taxon>Pelagicoccus</taxon>
    </lineage>
</organism>
<protein>
    <submittedName>
        <fullName evidence="2">Uncharacterized protein</fullName>
    </submittedName>
</protein>
<feature type="transmembrane region" description="Helical" evidence="1">
    <location>
        <begin position="108"/>
        <end position="133"/>
    </location>
</feature>
<comment type="caution">
    <text evidence="2">The sequence shown here is derived from an EMBL/GenBank/DDBJ whole genome shotgun (WGS) entry which is preliminary data.</text>
</comment>
<gene>
    <name evidence="2" type="ORF">JIN87_09395</name>
</gene>
<keyword evidence="1" id="KW-0812">Transmembrane</keyword>
<evidence type="ECO:0000313" key="3">
    <source>
        <dbReference type="Proteomes" id="UP000617628"/>
    </source>
</evidence>
<feature type="transmembrane region" description="Helical" evidence="1">
    <location>
        <begin position="145"/>
        <end position="161"/>
    </location>
</feature>
<proteinExistence type="predicted"/>
<reference evidence="2" key="1">
    <citation type="submission" date="2021-01" db="EMBL/GenBank/DDBJ databases">
        <title>Modified the classification status of verrucomicrobia.</title>
        <authorList>
            <person name="Feng X."/>
        </authorList>
    </citation>
    <scope>NUCLEOTIDE SEQUENCE</scope>
    <source>
        <strain evidence="2">KCTC 13126</strain>
    </source>
</reference>
<feature type="transmembrane region" description="Helical" evidence="1">
    <location>
        <begin position="168"/>
        <end position="188"/>
    </location>
</feature>
<feature type="transmembrane region" description="Helical" evidence="1">
    <location>
        <begin position="74"/>
        <end position="96"/>
    </location>
</feature>
<accession>A0A934RUH3</accession>
<dbReference type="EMBL" id="JAENIL010000014">
    <property type="protein sequence ID" value="MBK1877082.1"/>
    <property type="molecule type" value="Genomic_DNA"/>
</dbReference>
<keyword evidence="1" id="KW-0472">Membrane</keyword>
<keyword evidence="3" id="KW-1185">Reference proteome</keyword>
<sequence>MENSGDVFSFIMVMITIVIGFGVTELLSGSARLLRGRKDVRPYWLHIVVVIGVFLAHLVLWWEAWGLRDAPDWTFPGVLFMLTGPVGLYMIANLVFPDDWARCDFREYYYANARIIWIIAGIITLLTTLFRPIMFDGIILDADNLPSLIQLVIVLVVCIWNKPKVHAILIPIFFLIVLADQLMFRYFISEF</sequence>
<evidence type="ECO:0000313" key="2">
    <source>
        <dbReference type="EMBL" id="MBK1877082.1"/>
    </source>
</evidence>
<name>A0A934RUH3_9BACT</name>
<keyword evidence="1" id="KW-1133">Transmembrane helix</keyword>